<evidence type="ECO:0000313" key="2">
    <source>
        <dbReference type="Proteomes" id="UP000031307"/>
    </source>
</evidence>
<dbReference type="AlphaFoldDB" id="A0A0C1C0H4"/>
<reference evidence="1 2" key="1">
    <citation type="journal article" date="2014" name="Mol. Biol. Evol.">
        <title>Massive expansion of Ubiquitination-related gene families within the Chlamydiae.</title>
        <authorList>
            <person name="Domman D."/>
            <person name="Collingro A."/>
            <person name="Lagkouvardos I."/>
            <person name="Gehre L."/>
            <person name="Weinmaier T."/>
            <person name="Rattei T."/>
            <person name="Subtil A."/>
            <person name="Horn M."/>
        </authorList>
    </citation>
    <scope>NUCLEOTIDE SEQUENCE [LARGE SCALE GENOMIC DNA]</scope>
    <source>
        <strain evidence="1 2">OEW1</strain>
    </source>
</reference>
<dbReference type="PATRIC" id="fig|83552.4.peg.1715"/>
<organism evidence="1 2">
    <name type="scientific">Parachlamydia acanthamoebae</name>
    <dbReference type="NCBI Taxonomy" id="83552"/>
    <lineage>
        <taxon>Bacteria</taxon>
        <taxon>Pseudomonadati</taxon>
        <taxon>Chlamydiota</taxon>
        <taxon>Chlamydiia</taxon>
        <taxon>Parachlamydiales</taxon>
        <taxon>Parachlamydiaceae</taxon>
        <taxon>Parachlamydia</taxon>
    </lineage>
</organism>
<protein>
    <submittedName>
        <fullName evidence="1">Uncharacterized protein</fullName>
    </submittedName>
</protein>
<name>A0A0C1C0H4_9BACT</name>
<comment type="caution">
    <text evidence="1">The sequence shown here is derived from an EMBL/GenBank/DDBJ whole genome shotgun (WGS) entry which is preliminary data.</text>
</comment>
<dbReference type="EMBL" id="JSAM01000090">
    <property type="protein sequence ID" value="KIA77126.1"/>
    <property type="molecule type" value="Genomic_DNA"/>
</dbReference>
<proteinExistence type="predicted"/>
<dbReference type="Proteomes" id="UP000031307">
    <property type="component" value="Unassembled WGS sequence"/>
</dbReference>
<sequence>MVHIYTAVPGHVGYVGHGQVTKKIAKGYRHSKLEKNSPFKSGKKFFIQAPIMAKEL</sequence>
<accession>A0A0C1C0H4</accession>
<gene>
    <name evidence="1" type="ORF">DB43_GU00190</name>
</gene>
<evidence type="ECO:0000313" key="1">
    <source>
        <dbReference type="EMBL" id="KIA77126.1"/>
    </source>
</evidence>